<dbReference type="PRINTS" id="PR00081">
    <property type="entry name" value="GDHRDH"/>
</dbReference>
<proteinExistence type="inferred from homology"/>
<reference evidence="3 4" key="1">
    <citation type="submission" date="2011-07" db="EMBL/GenBank/DDBJ databases">
        <title>The complete genome of chromosome of Emticicia oligotrophica DSM 17448.</title>
        <authorList>
            <consortium name="US DOE Joint Genome Institute (JGI-PGF)"/>
            <person name="Lucas S."/>
            <person name="Han J."/>
            <person name="Lapidus A."/>
            <person name="Bruce D."/>
            <person name="Goodwin L."/>
            <person name="Pitluck S."/>
            <person name="Peters L."/>
            <person name="Kyrpides N."/>
            <person name="Mavromatis K."/>
            <person name="Ivanova N."/>
            <person name="Ovchinnikova G."/>
            <person name="Teshima H."/>
            <person name="Detter J.C."/>
            <person name="Tapia R."/>
            <person name="Han C."/>
            <person name="Land M."/>
            <person name="Hauser L."/>
            <person name="Markowitz V."/>
            <person name="Cheng J.-F."/>
            <person name="Hugenholtz P."/>
            <person name="Woyke T."/>
            <person name="Wu D."/>
            <person name="Tindall B."/>
            <person name="Pomrenke H."/>
            <person name="Brambilla E."/>
            <person name="Klenk H.-P."/>
            <person name="Eisen J.A."/>
        </authorList>
    </citation>
    <scope>NUCLEOTIDE SEQUENCE [LARGE SCALE GENOMIC DNA]</scope>
    <source>
        <strain evidence="3 4">DSM 17448</strain>
    </source>
</reference>
<evidence type="ECO:0000256" key="2">
    <source>
        <dbReference type="ARBA" id="ARBA00023002"/>
    </source>
</evidence>
<protein>
    <submittedName>
        <fullName evidence="3">Short-chain dehydrogenase/reductase SDR</fullName>
    </submittedName>
</protein>
<keyword evidence="4" id="KW-1185">Reference proteome</keyword>
<dbReference type="Pfam" id="PF13561">
    <property type="entry name" value="adh_short_C2"/>
    <property type="match status" value="1"/>
</dbReference>
<gene>
    <name evidence="3" type="ordered locus">Emtol_4126</name>
</gene>
<dbReference type="PANTHER" id="PTHR43477:SF1">
    <property type="entry name" value="DIHYDROANTICAPSIN 7-DEHYDROGENASE"/>
    <property type="match status" value="1"/>
</dbReference>
<dbReference type="InterPro" id="IPR002347">
    <property type="entry name" value="SDR_fam"/>
</dbReference>
<evidence type="ECO:0000313" key="3">
    <source>
        <dbReference type="EMBL" id="AFK05251.1"/>
    </source>
</evidence>
<dbReference type="InterPro" id="IPR051122">
    <property type="entry name" value="SDR_DHRS6-like"/>
</dbReference>
<name>A0ABM5N6Y5_EMTOG</name>
<keyword evidence="2" id="KW-0560">Oxidoreductase</keyword>
<dbReference type="CDD" id="cd05233">
    <property type="entry name" value="SDR_c"/>
    <property type="match status" value="1"/>
</dbReference>
<evidence type="ECO:0000313" key="4">
    <source>
        <dbReference type="Proteomes" id="UP000002875"/>
    </source>
</evidence>
<organism evidence="3 4">
    <name type="scientific">Emticicia oligotrophica (strain DSM 17448 / CIP 109782 / MTCC 6937 / GPTSA100-15)</name>
    <dbReference type="NCBI Taxonomy" id="929562"/>
    <lineage>
        <taxon>Bacteria</taxon>
        <taxon>Pseudomonadati</taxon>
        <taxon>Bacteroidota</taxon>
        <taxon>Cytophagia</taxon>
        <taxon>Cytophagales</taxon>
        <taxon>Leadbetterellaceae</taxon>
        <taxon>Emticicia</taxon>
    </lineage>
</organism>
<dbReference type="Proteomes" id="UP000002875">
    <property type="component" value="Chromosome"/>
</dbReference>
<sequence length="233" mass="24527">MSFQGKNYLIVGASSGIGLSIAETLLSNGANVFTASRTQPSISTSHFNWDASAPINEVFNNLPSTLDGLVYCPGTINLKPFNRLTIEDFQKDFQINVLGAISVIQANISRLKSSGNASVVLFSTVAVQTGMGFHASVATSKGAIEGLTRSLAAEYSSSKIRFNAIAPSLTDTPLAKMLLSSPEKIDASNKRHPLGRVGTSNDIAAVAKLLLSNDGSWITGQILHVDGGMGNLK</sequence>
<dbReference type="RefSeq" id="WP_015030939.1">
    <property type="nucleotide sequence ID" value="NC_018748.1"/>
</dbReference>
<dbReference type="InterPro" id="IPR036291">
    <property type="entry name" value="NAD(P)-bd_dom_sf"/>
</dbReference>
<dbReference type="SUPFAM" id="SSF51735">
    <property type="entry name" value="NAD(P)-binding Rossmann-fold domains"/>
    <property type="match status" value="1"/>
</dbReference>
<dbReference type="PANTHER" id="PTHR43477">
    <property type="entry name" value="DIHYDROANTICAPSIN 7-DEHYDROGENASE"/>
    <property type="match status" value="1"/>
</dbReference>
<evidence type="ECO:0000256" key="1">
    <source>
        <dbReference type="ARBA" id="ARBA00006484"/>
    </source>
</evidence>
<dbReference type="EMBL" id="CP002961">
    <property type="protein sequence ID" value="AFK05251.1"/>
    <property type="molecule type" value="Genomic_DNA"/>
</dbReference>
<comment type="similarity">
    <text evidence="1">Belongs to the short-chain dehydrogenases/reductases (SDR) family.</text>
</comment>
<accession>A0ABM5N6Y5</accession>
<dbReference type="Gene3D" id="3.40.50.720">
    <property type="entry name" value="NAD(P)-binding Rossmann-like Domain"/>
    <property type="match status" value="1"/>
</dbReference>